<comment type="caution">
    <text evidence="8">The sequence shown here is derived from an EMBL/GenBank/DDBJ whole genome shotgun (WGS) entry which is preliminary data.</text>
</comment>
<feature type="binding site" evidence="6">
    <location>
        <position position="82"/>
    </location>
    <ligand>
        <name>Zn(2+)</name>
        <dbReference type="ChEBI" id="CHEBI:29105"/>
    </ligand>
</feature>
<feature type="domain" description="MsrB" evidence="7">
    <location>
        <begin position="43"/>
        <end position="166"/>
    </location>
</feature>
<dbReference type="FunFam" id="2.170.150.20:FF:000001">
    <property type="entry name" value="Peptide methionine sulfoxide reductase MsrB"/>
    <property type="match status" value="1"/>
</dbReference>
<evidence type="ECO:0000256" key="6">
    <source>
        <dbReference type="HAMAP-Rule" id="MF_01400"/>
    </source>
</evidence>
<evidence type="ECO:0000256" key="1">
    <source>
        <dbReference type="ARBA" id="ARBA00007174"/>
    </source>
</evidence>
<dbReference type="HAMAP" id="MF_01400">
    <property type="entry name" value="MsrB"/>
    <property type="match status" value="1"/>
</dbReference>
<dbReference type="NCBIfam" id="TIGR00357">
    <property type="entry name" value="peptide-methionine (R)-S-oxide reductase MsrB"/>
    <property type="match status" value="1"/>
</dbReference>
<keyword evidence="4 6" id="KW-0560">Oxidoreductase</keyword>
<keyword evidence="9" id="KW-1185">Reference proteome</keyword>
<comment type="similarity">
    <text evidence="1 6">Belongs to the MsrB Met sulfoxide reductase family.</text>
</comment>
<dbReference type="GO" id="GO:0008270">
    <property type="term" value="F:zinc ion binding"/>
    <property type="evidence" value="ECO:0007669"/>
    <property type="project" value="UniProtKB-UniRule"/>
</dbReference>
<evidence type="ECO:0000256" key="5">
    <source>
        <dbReference type="ARBA" id="ARBA00048488"/>
    </source>
</evidence>
<name>A0A2V1K9D0_9ACTO</name>
<dbReference type="GO" id="GO:0005737">
    <property type="term" value="C:cytoplasm"/>
    <property type="evidence" value="ECO:0007669"/>
    <property type="project" value="TreeGrafter"/>
</dbReference>
<evidence type="ECO:0000313" key="8">
    <source>
        <dbReference type="EMBL" id="PWF26044.1"/>
    </source>
</evidence>
<comment type="catalytic activity">
    <reaction evidence="5 6">
        <text>L-methionyl-[protein] + [thioredoxin]-disulfide + H2O = L-methionyl-(R)-S-oxide-[protein] + [thioredoxin]-dithiol</text>
        <dbReference type="Rhea" id="RHEA:24164"/>
        <dbReference type="Rhea" id="RHEA-COMP:10698"/>
        <dbReference type="Rhea" id="RHEA-COMP:10700"/>
        <dbReference type="Rhea" id="RHEA-COMP:12313"/>
        <dbReference type="Rhea" id="RHEA-COMP:12314"/>
        <dbReference type="ChEBI" id="CHEBI:15377"/>
        <dbReference type="ChEBI" id="CHEBI:16044"/>
        <dbReference type="ChEBI" id="CHEBI:29950"/>
        <dbReference type="ChEBI" id="CHEBI:45764"/>
        <dbReference type="ChEBI" id="CHEBI:50058"/>
        <dbReference type="EC" id="1.8.4.12"/>
    </reaction>
</comment>
<proteinExistence type="inferred from homology"/>
<evidence type="ECO:0000256" key="3">
    <source>
        <dbReference type="ARBA" id="ARBA00022833"/>
    </source>
</evidence>
<dbReference type="EMBL" id="QETB01000004">
    <property type="protein sequence ID" value="PWF26044.1"/>
    <property type="molecule type" value="Genomic_DNA"/>
</dbReference>
<protein>
    <recommendedName>
        <fullName evidence="6">Peptide methionine sulfoxide reductase MsrB</fullName>
        <ecNumber evidence="6">1.8.4.12</ecNumber>
    </recommendedName>
    <alternativeName>
        <fullName evidence="6">Peptide-methionine (R)-S-oxide reductase</fullName>
    </alternativeName>
</protein>
<evidence type="ECO:0000256" key="2">
    <source>
        <dbReference type="ARBA" id="ARBA00022723"/>
    </source>
</evidence>
<accession>A0A2V1K9D0</accession>
<comment type="cofactor">
    <cofactor evidence="6">
        <name>Zn(2+)</name>
        <dbReference type="ChEBI" id="CHEBI:29105"/>
    </cofactor>
    <text evidence="6">Binds 1 zinc ion per subunit. The zinc ion is important for the structural integrity of the protein.</text>
</comment>
<dbReference type="Gene3D" id="2.170.150.20">
    <property type="entry name" value="Peptide methionine sulfoxide reductase"/>
    <property type="match status" value="1"/>
</dbReference>
<keyword evidence="2 6" id="KW-0479">Metal-binding</keyword>
<feature type="binding site" evidence="6">
    <location>
        <position position="131"/>
    </location>
    <ligand>
        <name>Zn(2+)</name>
        <dbReference type="ChEBI" id="CHEBI:29105"/>
    </ligand>
</feature>
<dbReference type="GO" id="GO:0030091">
    <property type="term" value="P:protein repair"/>
    <property type="evidence" value="ECO:0007669"/>
    <property type="project" value="InterPro"/>
</dbReference>
<dbReference type="Proteomes" id="UP000245283">
    <property type="component" value="Unassembled WGS sequence"/>
</dbReference>
<gene>
    <name evidence="6 8" type="primary">msrB</name>
    <name evidence="8" type="ORF">DD236_08095</name>
</gene>
<dbReference type="PANTHER" id="PTHR10173">
    <property type="entry name" value="METHIONINE SULFOXIDE REDUCTASE"/>
    <property type="match status" value="1"/>
</dbReference>
<dbReference type="AlphaFoldDB" id="A0A2V1K9D0"/>
<keyword evidence="3 6" id="KW-0862">Zinc</keyword>
<dbReference type="PROSITE" id="PS51790">
    <property type="entry name" value="MSRB"/>
    <property type="match status" value="1"/>
</dbReference>
<dbReference type="InterPro" id="IPR011057">
    <property type="entry name" value="Mss4-like_sf"/>
</dbReference>
<reference evidence="9" key="1">
    <citation type="submission" date="2018-05" db="EMBL/GenBank/DDBJ databases">
        <authorList>
            <person name="Li Y."/>
        </authorList>
    </citation>
    <scope>NUCLEOTIDE SEQUENCE [LARGE SCALE GENOMIC DNA]</scope>
    <source>
        <strain evidence="9">sk1b4</strain>
    </source>
</reference>
<feature type="binding site" evidence="6">
    <location>
        <position position="134"/>
    </location>
    <ligand>
        <name>Zn(2+)</name>
        <dbReference type="ChEBI" id="CHEBI:29105"/>
    </ligand>
</feature>
<dbReference type="InterPro" id="IPR002579">
    <property type="entry name" value="Met_Sox_Rdtase_MsrB_dom"/>
</dbReference>
<dbReference type="SUPFAM" id="SSF51316">
    <property type="entry name" value="Mss4-like"/>
    <property type="match status" value="1"/>
</dbReference>
<dbReference type="GO" id="GO:0006979">
    <property type="term" value="P:response to oxidative stress"/>
    <property type="evidence" value="ECO:0007669"/>
    <property type="project" value="InterPro"/>
</dbReference>
<dbReference type="Pfam" id="PF01641">
    <property type="entry name" value="SelR"/>
    <property type="match status" value="1"/>
</dbReference>
<dbReference type="GO" id="GO:0033743">
    <property type="term" value="F:peptide-methionine (R)-S-oxide reductase activity"/>
    <property type="evidence" value="ECO:0007669"/>
    <property type="project" value="UniProtKB-UniRule"/>
</dbReference>
<dbReference type="EC" id="1.8.4.12" evidence="6"/>
<evidence type="ECO:0000256" key="4">
    <source>
        <dbReference type="ARBA" id="ARBA00023002"/>
    </source>
</evidence>
<sequence length="172" mass="19631">MRPKILPRWSRIPVRGELPPLYKGVSVEDYEKVSDKPMLPQSEEEWRKVLQPEEFQVLREAGTERPFTGELLDESREGIYRCKACGAELFRSETKFDAGCGWPSFYDPAESDAVETDVDYKLGYARVEVRCATCHSHLGHVFPDAPQTPTGQRYCMNSVSLTFDPEIDTAHK</sequence>
<feature type="binding site" evidence="6">
    <location>
        <position position="85"/>
    </location>
    <ligand>
        <name>Zn(2+)</name>
        <dbReference type="ChEBI" id="CHEBI:29105"/>
    </ligand>
</feature>
<evidence type="ECO:0000259" key="7">
    <source>
        <dbReference type="PROSITE" id="PS51790"/>
    </source>
</evidence>
<organism evidence="8 9">
    <name type="scientific">Ancrocorticia populi</name>
    <dbReference type="NCBI Taxonomy" id="2175228"/>
    <lineage>
        <taxon>Bacteria</taxon>
        <taxon>Bacillati</taxon>
        <taxon>Actinomycetota</taxon>
        <taxon>Actinomycetes</taxon>
        <taxon>Actinomycetales</taxon>
        <taxon>Actinomycetaceae</taxon>
        <taxon>Ancrocorticia</taxon>
    </lineage>
</organism>
<evidence type="ECO:0000313" key="9">
    <source>
        <dbReference type="Proteomes" id="UP000245283"/>
    </source>
</evidence>
<feature type="active site" description="Nucleophile" evidence="6">
    <location>
        <position position="155"/>
    </location>
</feature>
<dbReference type="OrthoDB" id="9785497at2"/>
<dbReference type="PANTHER" id="PTHR10173:SF52">
    <property type="entry name" value="METHIONINE-R-SULFOXIDE REDUCTASE B1"/>
    <property type="match status" value="1"/>
</dbReference>
<dbReference type="InterPro" id="IPR028427">
    <property type="entry name" value="Met_Sox_Rdtase_MsrB"/>
</dbReference>